<dbReference type="Proteomes" id="UP000092124">
    <property type="component" value="Unassembled WGS sequence"/>
</dbReference>
<evidence type="ECO:0000313" key="2">
    <source>
        <dbReference type="EMBL" id="OBS75417.1"/>
    </source>
</evidence>
<gene>
    <name evidence="2" type="ORF">A6R68_14045</name>
</gene>
<proteinExistence type="predicted"/>
<organism evidence="2 3">
    <name type="scientific">Neotoma lepida</name>
    <name type="common">Desert woodrat</name>
    <dbReference type="NCBI Taxonomy" id="56216"/>
    <lineage>
        <taxon>Eukaryota</taxon>
        <taxon>Metazoa</taxon>
        <taxon>Chordata</taxon>
        <taxon>Craniata</taxon>
        <taxon>Vertebrata</taxon>
        <taxon>Euteleostomi</taxon>
        <taxon>Mammalia</taxon>
        <taxon>Eutheria</taxon>
        <taxon>Euarchontoglires</taxon>
        <taxon>Glires</taxon>
        <taxon>Rodentia</taxon>
        <taxon>Myomorpha</taxon>
        <taxon>Muroidea</taxon>
        <taxon>Cricetidae</taxon>
        <taxon>Neotominae</taxon>
        <taxon>Neotoma</taxon>
    </lineage>
</organism>
<feature type="region of interest" description="Disordered" evidence="1">
    <location>
        <begin position="49"/>
        <end position="79"/>
    </location>
</feature>
<dbReference type="EMBL" id="LZPO01037266">
    <property type="protein sequence ID" value="OBS75417.1"/>
    <property type="molecule type" value="Genomic_DNA"/>
</dbReference>
<dbReference type="AlphaFoldDB" id="A0A1A6HCQ6"/>
<feature type="region of interest" description="Disordered" evidence="1">
    <location>
        <begin position="1"/>
        <end position="23"/>
    </location>
</feature>
<protein>
    <submittedName>
        <fullName evidence="2">Uncharacterized protein</fullName>
    </submittedName>
</protein>
<keyword evidence="3" id="KW-1185">Reference proteome</keyword>
<name>A0A1A6HCQ6_NEOLE</name>
<feature type="non-terminal residue" evidence="2">
    <location>
        <position position="1"/>
    </location>
</feature>
<feature type="non-terminal residue" evidence="2">
    <location>
        <position position="79"/>
    </location>
</feature>
<evidence type="ECO:0000313" key="3">
    <source>
        <dbReference type="Proteomes" id="UP000092124"/>
    </source>
</evidence>
<sequence length="79" mass="8582">KPTIHNPTIVRRKQLTPSTKSDPSFLPFLPSSFSPGPCGLVSGLSLHRPAARTPGTHQRLGKGPAVRREETWGCRPARS</sequence>
<comment type="caution">
    <text evidence="2">The sequence shown here is derived from an EMBL/GenBank/DDBJ whole genome shotgun (WGS) entry which is preliminary data.</text>
</comment>
<accession>A0A1A6HCQ6</accession>
<evidence type="ECO:0000256" key="1">
    <source>
        <dbReference type="SAM" id="MobiDB-lite"/>
    </source>
</evidence>
<reference evidence="2 3" key="1">
    <citation type="submission" date="2016-06" db="EMBL/GenBank/DDBJ databases">
        <title>The Draft Genome Sequence and Annotation of the Desert Woodrat Neotoma lepida.</title>
        <authorList>
            <person name="Campbell M."/>
            <person name="Oakeson K.F."/>
            <person name="Yandell M."/>
            <person name="Halpert J.R."/>
            <person name="Dearing D."/>
        </authorList>
    </citation>
    <scope>NUCLEOTIDE SEQUENCE [LARGE SCALE GENOMIC DNA]</scope>
    <source>
        <strain evidence="2">417</strain>
        <tissue evidence="2">Liver</tissue>
    </source>
</reference>